<comment type="caution">
    <text evidence="2">The sequence shown here is derived from an EMBL/GenBank/DDBJ whole genome shotgun (WGS) entry which is preliminary data.</text>
</comment>
<dbReference type="EMBL" id="JAHQXE010000002">
    <property type="protein sequence ID" value="MBV0901945.1"/>
    <property type="molecule type" value="Genomic_DNA"/>
</dbReference>
<proteinExistence type="predicted"/>
<protein>
    <submittedName>
        <fullName evidence="2">Uncharacterized protein</fullName>
    </submittedName>
</protein>
<accession>A0AA41KC39</accession>
<evidence type="ECO:0000313" key="3">
    <source>
        <dbReference type="Proteomes" id="UP001166304"/>
    </source>
</evidence>
<evidence type="ECO:0000313" key="2">
    <source>
        <dbReference type="EMBL" id="MBV0901945.1"/>
    </source>
</evidence>
<feature type="region of interest" description="Disordered" evidence="1">
    <location>
        <begin position="134"/>
        <end position="180"/>
    </location>
</feature>
<dbReference type="RefSeq" id="WP_162413130.1">
    <property type="nucleotide sequence ID" value="NZ_JAHQXE010000002.1"/>
</dbReference>
<sequence length="180" mass="18594">MSDSTIDARLEHVERTLDFVFAADVAKEILQAVDFEAILADEPAENPVDVDDLTKAVGRPVGRLLVARLIDGTGVGGLAKRTLGSEVGSRVASKTFRVAAENVDVNAATERLVELDEETLPGPALRETLEPMVGDSDVFDSDLGDAPADAGADGTGIRDASGDGHSGAVNATDSPDGSPP</sequence>
<gene>
    <name evidence="2" type="ORF">KTS37_09105</name>
</gene>
<name>A0AA41KC39_9EURY</name>
<keyword evidence="3" id="KW-1185">Reference proteome</keyword>
<evidence type="ECO:0000256" key="1">
    <source>
        <dbReference type="SAM" id="MobiDB-lite"/>
    </source>
</evidence>
<feature type="compositionally biased region" description="Polar residues" evidence="1">
    <location>
        <begin position="169"/>
        <end position="180"/>
    </location>
</feature>
<dbReference type="Proteomes" id="UP001166304">
    <property type="component" value="Unassembled WGS sequence"/>
</dbReference>
<reference evidence="2" key="1">
    <citation type="submission" date="2021-06" db="EMBL/GenBank/DDBJ databases">
        <title>New haloarchaea isolates fom saline soil.</title>
        <authorList>
            <person name="Duran-Viseras A."/>
            <person name="Sanchez-Porro C.S."/>
            <person name="Ventosa A."/>
        </authorList>
    </citation>
    <scope>NUCLEOTIDE SEQUENCE</scope>
    <source>
        <strain evidence="2">JCM 18369</strain>
    </source>
</reference>
<organism evidence="2 3">
    <name type="scientific">Haloarcula salina</name>
    <dbReference type="NCBI Taxonomy" id="1429914"/>
    <lineage>
        <taxon>Archaea</taxon>
        <taxon>Methanobacteriati</taxon>
        <taxon>Methanobacteriota</taxon>
        <taxon>Stenosarchaea group</taxon>
        <taxon>Halobacteria</taxon>
        <taxon>Halobacteriales</taxon>
        <taxon>Haloarculaceae</taxon>
        <taxon>Haloarcula</taxon>
    </lineage>
</organism>
<dbReference type="AlphaFoldDB" id="A0AA41KC39"/>